<protein>
    <recommendedName>
        <fullName evidence="4">NADH-ubiquinone oxidoreductase chain 2</fullName>
        <ecNumber evidence="3">7.1.1.2</ecNumber>
    </recommendedName>
    <alternativeName>
        <fullName evidence="16">NADH dehydrogenase subunit 2</fullName>
    </alternativeName>
</protein>
<feature type="transmembrane region" description="Helical" evidence="18">
    <location>
        <begin position="56"/>
        <end position="76"/>
    </location>
</feature>
<feature type="transmembrane region" description="Helical" evidence="18">
    <location>
        <begin position="82"/>
        <end position="104"/>
    </location>
</feature>
<evidence type="ECO:0000256" key="11">
    <source>
        <dbReference type="ARBA" id="ARBA00022989"/>
    </source>
</evidence>
<reference evidence="20" key="1">
    <citation type="journal article" date="2018" name="Mitochondrial DNA Part B Resour">
        <title>Characterization and phylogenetic analysis of the complete mitochondrial genome from Rock Scallop (Crassadoma gigantea) using next-generation sequencing.</title>
        <authorList>
            <person name="Liao D."/>
            <person name="Zhou Y."/>
            <person name="Tong J."/>
            <person name="Cao S."/>
            <person name="Yu X."/>
            <person name="Fu B."/>
            <person name="Yang D."/>
        </authorList>
    </citation>
    <scope>NUCLEOTIDE SEQUENCE</scope>
</reference>
<evidence type="ECO:0000256" key="15">
    <source>
        <dbReference type="ARBA" id="ARBA00023136"/>
    </source>
</evidence>
<sequence>MRNLSYSLCLILSSILFSLVSPGWLGVWVGLEMNMFGALVFMVNNKKKTATSGFKYFFIQAFGSSVVMMSIVSGSWVANDAIVSGLICGMSIKVGAVPFHFWVVEVLDGMRPGCMWFVLTVQKLVPFCCICQSFHAGWLLFFLSGGSALVGSICGVGSTRVSRFVGYSSVAHTGWTLASCCGGLLVLAYYLLAYWISLGGFLWLMGGDGYLYSAGGGKARRAPCSMGVTTWLLSLGGFPPFPGFCTKFVVFMHVLDWSLTLAFVLVISSVISWAYYLFVSSISIVRGGQSAKPDGSDNSMFIPLLLMFPFIDYMSVLY</sequence>
<evidence type="ECO:0000256" key="3">
    <source>
        <dbReference type="ARBA" id="ARBA00012944"/>
    </source>
</evidence>
<keyword evidence="7 18" id="KW-0812">Transmembrane</keyword>
<comment type="catalytic activity">
    <reaction evidence="17">
        <text>a ubiquinone + NADH + 5 H(+)(in) = a ubiquinol + NAD(+) + 4 H(+)(out)</text>
        <dbReference type="Rhea" id="RHEA:29091"/>
        <dbReference type="Rhea" id="RHEA-COMP:9565"/>
        <dbReference type="Rhea" id="RHEA-COMP:9566"/>
        <dbReference type="ChEBI" id="CHEBI:15378"/>
        <dbReference type="ChEBI" id="CHEBI:16389"/>
        <dbReference type="ChEBI" id="CHEBI:17976"/>
        <dbReference type="ChEBI" id="CHEBI:57540"/>
        <dbReference type="ChEBI" id="CHEBI:57945"/>
        <dbReference type="EC" id="7.1.1.2"/>
    </reaction>
</comment>
<evidence type="ECO:0000256" key="12">
    <source>
        <dbReference type="ARBA" id="ARBA00023027"/>
    </source>
</evidence>
<keyword evidence="13" id="KW-0830">Ubiquinone</keyword>
<keyword evidence="11 18" id="KW-1133">Transmembrane helix</keyword>
<evidence type="ECO:0000256" key="10">
    <source>
        <dbReference type="ARBA" id="ARBA00022982"/>
    </source>
</evidence>
<evidence type="ECO:0000256" key="7">
    <source>
        <dbReference type="ARBA" id="ARBA00022692"/>
    </source>
</evidence>
<feature type="transmembrane region" description="Helical" evidence="18">
    <location>
        <begin position="257"/>
        <end position="279"/>
    </location>
</feature>
<keyword evidence="12" id="KW-0520">NAD</keyword>
<evidence type="ECO:0000256" key="18">
    <source>
        <dbReference type="SAM" id="Phobius"/>
    </source>
</evidence>
<comment type="similarity">
    <text evidence="2">Belongs to the complex I subunit 2 family.</text>
</comment>
<evidence type="ECO:0000256" key="17">
    <source>
        <dbReference type="ARBA" id="ARBA00049551"/>
    </source>
</evidence>
<geneLocation type="mitochondrion" evidence="20"/>
<comment type="subcellular location">
    <subcellularLocation>
        <location evidence="1">Mitochondrion inner membrane</location>
        <topology evidence="1">Multi-pass membrane protein</topology>
    </subcellularLocation>
</comment>
<dbReference type="GO" id="GO:0006120">
    <property type="term" value="P:mitochondrial electron transport, NADH to ubiquinone"/>
    <property type="evidence" value="ECO:0007669"/>
    <property type="project" value="TreeGrafter"/>
</dbReference>
<dbReference type="EMBL" id="MH016739">
    <property type="protein sequence ID" value="QCD14060.1"/>
    <property type="molecule type" value="Genomic_DNA"/>
</dbReference>
<dbReference type="InterPro" id="IPR050175">
    <property type="entry name" value="Complex_I_Subunit_2"/>
</dbReference>
<dbReference type="InterPro" id="IPR001750">
    <property type="entry name" value="ND/Mrp_TM"/>
</dbReference>
<evidence type="ECO:0000313" key="20">
    <source>
        <dbReference type="EMBL" id="QCD14060.1"/>
    </source>
</evidence>
<evidence type="ECO:0000256" key="16">
    <source>
        <dbReference type="ARBA" id="ARBA00031028"/>
    </source>
</evidence>
<keyword evidence="15 18" id="KW-0472">Membrane</keyword>
<evidence type="ECO:0000256" key="6">
    <source>
        <dbReference type="ARBA" id="ARBA00022660"/>
    </source>
</evidence>
<keyword evidence="8" id="KW-0999">Mitochondrion inner membrane</keyword>
<feature type="domain" description="NADH:quinone oxidoreductase/Mrp antiporter transmembrane" evidence="19">
    <location>
        <begin position="23"/>
        <end position="272"/>
    </location>
</feature>
<keyword evidence="9" id="KW-1278">Translocase</keyword>
<name>A0A4D6J553_CRAGA</name>
<keyword evidence="6" id="KW-0679">Respiratory chain</keyword>
<evidence type="ECO:0000256" key="1">
    <source>
        <dbReference type="ARBA" id="ARBA00004448"/>
    </source>
</evidence>
<evidence type="ECO:0000259" key="19">
    <source>
        <dbReference type="Pfam" id="PF00361"/>
    </source>
</evidence>
<feature type="transmembrane region" description="Helical" evidence="18">
    <location>
        <begin position="141"/>
        <end position="162"/>
    </location>
</feature>
<proteinExistence type="inferred from homology"/>
<gene>
    <name evidence="20" type="primary">ND2</name>
</gene>
<dbReference type="PANTHER" id="PTHR46552">
    <property type="entry name" value="NADH-UBIQUINONE OXIDOREDUCTASE CHAIN 2"/>
    <property type="match status" value="1"/>
</dbReference>
<evidence type="ECO:0000256" key="2">
    <source>
        <dbReference type="ARBA" id="ARBA00007012"/>
    </source>
</evidence>
<evidence type="ECO:0000256" key="9">
    <source>
        <dbReference type="ARBA" id="ARBA00022967"/>
    </source>
</evidence>
<feature type="transmembrane region" description="Helical" evidence="18">
    <location>
        <begin position="300"/>
        <end position="317"/>
    </location>
</feature>
<dbReference type="GO" id="GO:0005743">
    <property type="term" value="C:mitochondrial inner membrane"/>
    <property type="evidence" value="ECO:0007669"/>
    <property type="project" value="UniProtKB-SubCell"/>
</dbReference>
<evidence type="ECO:0000256" key="14">
    <source>
        <dbReference type="ARBA" id="ARBA00023128"/>
    </source>
</evidence>
<evidence type="ECO:0000256" key="13">
    <source>
        <dbReference type="ARBA" id="ARBA00023075"/>
    </source>
</evidence>
<accession>A0A4D6J553</accession>
<keyword evidence="14 20" id="KW-0496">Mitochondrion</keyword>
<evidence type="ECO:0000256" key="8">
    <source>
        <dbReference type="ARBA" id="ARBA00022792"/>
    </source>
</evidence>
<keyword evidence="5" id="KW-0813">Transport</keyword>
<keyword evidence="10" id="KW-0249">Electron transport</keyword>
<evidence type="ECO:0000256" key="5">
    <source>
        <dbReference type="ARBA" id="ARBA00022448"/>
    </source>
</evidence>
<dbReference type="AlphaFoldDB" id="A0A4D6J553"/>
<evidence type="ECO:0000256" key="4">
    <source>
        <dbReference type="ARBA" id="ARBA00021008"/>
    </source>
</evidence>
<organism evidence="20">
    <name type="scientific">Crassadoma gigantea</name>
    <name type="common">Giant rock scallop</name>
    <name type="synonym">Hinnites giganteus</name>
    <dbReference type="NCBI Taxonomy" id="50415"/>
    <lineage>
        <taxon>Eukaryota</taxon>
        <taxon>Metazoa</taxon>
        <taxon>Spiralia</taxon>
        <taxon>Lophotrochozoa</taxon>
        <taxon>Mollusca</taxon>
        <taxon>Bivalvia</taxon>
        <taxon>Autobranchia</taxon>
        <taxon>Pteriomorphia</taxon>
        <taxon>Pectinida</taxon>
        <taxon>Pectinoidea</taxon>
        <taxon>Pectinidae</taxon>
        <taxon>Crassadoma</taxon>
    </lineage>
</organism>
<dbReference type="PANTHER" id="PTHR46552:SF1">
    <property type="entry name" value="NADH-UBIQUINONE OXIDOREDUCTASE CHAIN 2"/>
    <property type="match status" value="1"/>
</dbReference>
<dbReference type="EC" id="7.1.1.2" evidence="3"/>
<dbReference type="GO" id="GO:0008137">
    <property type="term" value="F:NADH dehydrogenase (ubiquinone) activity"/>
    <property type="evidence" value="ECO:0007669"/>
    <property type="project" value="UniProtKB-EC"/>
</dbReference>
<dbReference type="Pfam" id="PF00361">
    <property type="entry name" value="Proton_antipo_M"/>
    <property type="match status" value="1"/>
</dbReference>
<feature type="transmembrane region" description="Helical" evidence="18">
    <location>
        <begin position="174"/>
        <end position="196"/>
    </location>
</feature>